<dbReference type="PANTHER" id="PTHR46825">
    <property type="entry name" value="D-ALANYL-D-ALANINE-CARBOXYPEPTIDASE/ENDOPEPTIDASE AMPH"/>
    <property type="match status" value="1"/>
</dbReference>
<dbReference type="InterPro" id="IPR006311">
    <property type="entry name" value="TAT_signal"/>
</dbReference>
<dbReference type="OrthoDB" id="3863176at2"/>
<feature type="signal peptide" evidence="1">
    <location>
        <begin position="1"/>
        <end position="29"/>
    </location>
</feature>
<evidence type="ECO:0000259" key="2">
    <source>
        <dbReference type="Pfam" id="PF00144"/>
    </source>
</evidence>
<dbReference type="Proteomes" id="UP000234206">
    <property type="component" value="Unassembled WGS sequence"/>
</dbReference>
<dbReference type="PANTHER" id="PTHR46825:SF7">
    <property type="entry name" value="D-ALANYL-D-ALANINE CARBOXYPEPTIDASE"/>
    <property type="match status" value="1"/>
</dbReference>
<dbReference type="InterPro" id="IPR050491">
    <property type="entry name" value="AmpC-like"/>
</dbReference>
<comment type="caution">
    <text evidence="3">The sequence shown here is derived from an EMBL/GenBank/DDBJ whole genome shotgun (WGS) entry which is preliminary data.</text>
</comment>
<dbReference type="RefSeq" id="WP_070703944.1">
    <property type="nucleotide sequence ID" value="NZ_PKIZ01000007.1"/>
</dbReference>
<organism evidence="3 4">
    <name type="scientific">Kytococcus schroeteri</name>
    <dbReference type="NCBI Taxonomy" id="138300"/>
    <lineage>
        <taxon>Bacteria</taxon>
        <taxon>Bacillati</taxon>
        <taxon>Actinomycetota</taxon>
        <taxon>Actinomycetes</taxon>
        <taxon>Micrococcales</taxon>
        <taxon>Kytococcaceae</taxon>
        <taxon>Kytococcus</taxon>
    </lineage>
</organism>
<dbReference type="InterPro" id="IPR001466">
    <property type="entry name" value="Beta-lactam-related"/>
</dbReference>
<feature type="domain" description="Beta-lactamase-related" evidence="2">
    <location>
        <begin position="52"/>
        <end position="343"/>
    </location>
</feature>
<keyword evidence="4" id="KW-1185">Reference proteome</keyword>
<dbReference type="AlphaFoldDB" id="A0A2I1PBI2"/>
<dbReference type="InterPro" id="IPR012338">
    <property type="entry name" value="Beta-lactam/transpept-like"/>
</dbReference>
<protein>
    <recommendedName>
        <fullName evidence="2">Beta-lactamase-related domain-containing protein</fullName>
    </recommendedName>
</protein>
<gene>
    <name evidence="3" type="ORF">CYJ76_04650</name>
</gene>
<sequence length="418" mass="44601">MTTISRRELAGLTAGAVAAGVAAPAPTLAAPLDTPAGDAVRARLRALIGHTAVGAVVSVRGRHGALDAAAGRQSVSGAAATITCRGRVSSITKMLVTTAVMLQIQKRTWTLQTTIDDVLPGLWPGRGRVTLRQLLSHTSGMPDALDVITPGNNMYEQSPAALEEACSRQYTDAQLVRIARGMTWRFTPGEGYSYSNTGFVVVGMMLEKVTGKRLENLLRTQVFRRTGMGQTSLERGFSVPSPQLSDYIVEPEGRYRLERVNLSTFSGAGAVMATSADVTDFMYNLFRGNIISQYLVDKMCTPYGAAKEYSYGLGLRVVPDDVAGTGNLYGHTGAGWGSVAHALSTRDGRRRMAYVATGRPYWWGGKGTMDLNREALRKAALRATSHTSARTSASGGGLDPVVVRGAARYDAEVAPFFG</sequence>
<dbReference type="Gene3D" id="3.40.710.10">
    <property type="entry name" value="DD-peptidase/beta-lactamase superfamily"/>
    <property type="match status" value="1"/>
</dbReference>
<name>A0A2I1PBI2_9MICO</name>
<dbReference type="Pfam" id="PF00144">
    <property type="entry name" value="Beta-lactamase"/>
    <property type="match status" value="1"/>
</dbReference>
<dbReference type="EMBL" id="PKIZ01000007">
    <property type="protein sequence ID" value="PKZ41951.1"/>
    <property type="molecule type" value="Genomic_DNA"/>
</dbReference>
<feature type="chain" id="PRO_5014137830" description="Beta-lactamase-related domain-containing protein" evidence="1">
    <location>
        <begin position="30"/>
        <end position="418"/>
    </location>
</feature>
<dbReference type="PROSITE" id="PS51318">
    <property type="entry name" value="TAT"/>
    <property type="match status" value="1"/>
</dbReference>
<reference evidence="3 4" key="1">
    <citation type="submission" date="2017-12" db="EMBL/GenBank/DDBJ databases">
        <title>Phylogenetic diversity of female urinary microbiome.</title>
        <authorList>
            <person name="Thomas-White K."/>
            <person name="Wolfe A.J."/>
        </authorList>
    </citation>
    <scope>NUCLEOTIDE SEQUENCE [LARGE SCALE GENOMIC DNA]</scope>
    <source>
        <strain evidence="3 4">UMB1298</strain>
    </source>
</reference>
<proteinExistence type="predicted"/>
<evidence type="ECO:0000313" key="3">
    <source>
        <dbReference type="EMBL" id="PKZ41951.1"/>
    </source>
</evidence>
<evidence type="ECO:0000256" key="1">
    <source>
        <dbReference type="SAM" id="SignalP"/>
    </source>
</evidence>
<dbReference type="SUPFAM" id="SSF56601">
    <property type="entry name" value="beta-lactamase/transpeptidase-like"/>
    <property type="match status" value="1"/>
</dbReference>
<accession>A0A2I1PBI2</accession>
<keyword evidence="1" id="KW-0732">Signal</keyword>
<evidence type="ECO:0000313" key="4">
    <source>
        <dbReference type="Proteomes" id="UP000234206"/>
    </source>
</evidence>